<dbReference type="Proteomes" id="UP000433883">
    <property type="component" value="Unassembled WGS sequence"/>
</dbReference>
<evidence type="ECO:0000313" key="2">
    <source>
        <dbReference type="Proteomes" id="UP000433883"/>
    </source>
</evidence>
<proteinExistence type="predicted"/>
<sequence length="135" mass="15636">MPYFDSDSEHLREPLSPYLPSIDLMLRSIHTILRLEISNTSPLPPFGKAVFRQRLYWDVQYLEELITHLAAPTSRVTSFYKGLVFINDLHVIKSAVAGLLSGVEKMGTQFRLDLVRHTEQKIEDMLEIDDDRMVF</sequence>
<dbReference type="AlphaFoldDB" id="A0A8H3UV31"/>
<organism evidence="1 2">
    <name type="scientific">Venturia inaequalis</name>
    <name type="common">Apple scab fungus</name>
    <dbReference type="NCBI Taxonomy" id="5025"/>
    <lineage>
        <taxon>Eukaryota</taxon>
        <taxon>Fungi</taxon>
        <taxon>Dikarya</taxon>
        <taxon>Ascomycota</taxon>
        <taxon>Pezizomycotina</taxon>
        <taxon>Dothideomycetes</taxon>
        <taxon>Pleosporomycetidae</taxon>
        <taxon>Venturiales</taxon>
        <taxon>Venturiaceae</taxon>
        <taxon>Venturia</taxon>
    </lineage>
</organism>
<accession>A0A8H3UV31</accession>
<name>A0A8H3UV31_VENIN</name>
<protein>
    <submittedName>
        <fullName evidence="1">Uncharacterized protein</fullName>
    </submittedName>
</protein>
<comment type="caution">
    <text evidence="1">The sequence shown here is derived from an EMBL/GenBank/DDBJ whole genome shotgun (WGS) entry which is preliminary data.</text>
</comment>
<evidence type="ECO:0000313" key="1">
    <source>
        <dbReference type="EMBL" id="KAE9977747.1"/>
    </source>
</evidence>
<reference evidence="1 2" key="1">
    <citation type="submission" date="2019-11" db="EMBL/GenBank/DDBJ databases">
        <title>Venturia inaequalis Genome Resource.</title>
        <authorList>
            <person name="Lichtner F.J."/>
        </authorList>
    </citation>
    <scope>NUCLEOTIDE SEQUENCE [LARGE SCALE GENOMIC DNA]</scope>
    <source>
        <strain evidence="1">Bline_iso_100314</strain>
    </source>
</reference>
<dbReference type="EMBL" id="WNWQ01000125">
    <property type="protein sequence ID" value="KAE9977747.1"/>
    <property type="molecule type" value="Genomic_DNA"/>
</dbReference>
<gene>
    <name evidence="1" type="ORF">BLS_001170</name>
</gene>